<dbReference type="InterPro" id="IPR043519">
    <property type="entry name" value="NT_sf"/>
</dbReference>
<dbReference type="GO" id="GO:0016779">
    <property type="term" value="F:nucleotidyltransferase activity"/>
    <property type="evidence" value="ECO:0007669"/>
    <property type="project" value="UniProtKB-KW"/>
</dbReference>
<dbReference type="PANTHER" id="PTHR13734">
    <property type="entry name" value="TRNA-NUCLEOTIDYLTRANSFERASE"/>
    <property type="match status" value="1"/>
</dbReference>
<proteinExistence type="inferred from homology"/>
<keyword evidence="2 4" id="KW-0808">Transferase</keyword>
<keyword evidence="3 4" id="KW-0694">RNA-binding</keyword>
<gene>
    <name evidence="6" type="ORF">OJ252_3266</name>
</gene>
<dbReference type="Pfam" id="PF01743">
    <property type="entry name" value="PolyA_pol"/>
    <property type="match status" value="1"/>
</dbReference>
<evidence type="ECO:0000256" key="3">
    <source>
        <dbReference type="ARBA" id="ARBA00022884"/>
    </source>
</evidence>
<evidence type="ECO:0000256" key="1">
    <source>
        <dbReference type="ARBA" id="ARBA00007265"/>
    </source>
</evidence>
<dbReference type="SUPFAM" id="SSF81301">
    <property type="entry name" value="Nucleotidyltransferase"/>
    <property type="match status" value="1"/>
</dbReference>
<feature type="domain" description="Poly A polymerase head" evidence="5">
    <location>
        <begin position="63"/>
        <end position="223"/>
    </location>
</feature>
<dbReference type="PANTHER" id="PTHR13734:SF5">
    <property type="entry name" value="CCA TRNA NUCLEOTIDYLTRANSFERASE, MITOCHONDRIAL"/>
    <property type="match status" value="1"/>
</dbReference>
<accession>A0ABQ8P2V1</accession>
<keyword evidence="6" id="KW-0548">Nucleotidyltransferase</keyword>
<comment type="similarity">
    <text evidence="1 4">Belongs to the tRNA nucleotidyltransferase/poly(A) polymerase family.</text>
</comment>
<dbReference type="EMBL" id="JAPCXB010000150">
    <property type="protein sequence ID" value="KAJ1606177.1"/>
    <property type="molecule type" value="Genomic_DNA"/>
</dbReference>
<reference evidence="6" key="1">
    <citation type="submission" date="2022-10" db="EMBL/GenBank/DDBJ databases">
        <title>Adaptive evolution leads to modifications in subtelomeric GC content in a zoonotic Cryptosporidium species.</title>
        <authorList>
            <person name="Li J."/>
            <person name="Feng Y."/>
            <person name="Xiao L."/>
        </authorList>
    </citation>
    <scope>NUCLEOTIDE SEQUENCE</scope>
    <source>
        <strain evidence="6">25894</strain>
    </source>
</reference>
<evidence type="ECO:0000313" key="6">
    <source>
        <dbReference type="EMBL" id="KAJ1606177.1"/>
    </source>
</evidence>
<dbReference type="Gene3D" id="3.30.460.10">
    <property type="entry name" value="Beta Polymerase, domain 2"/>
    <property type="match status" value="1"/>
</dbReference>
<dbReference type="Proteomes" id="UP001071777">
    <property type="component" value="Unassembled WGS sequence"/>
</dbReference>
<evidence type="ECO:0000313" key="7">
    <source>
        <dbReference type="Proteomes" id="UP001071777"/>
    </source>
</evidence>
<comment type="caution">
    <text evidence="6">The sequence shown here is derived from an EMBL/GenBank/DDBJ whole genome shotgun (WGS) entry which is preliminary data.</text>
</comment>
<sequence length="668" mass="77627">MSKFSKRKLYITSGDYEDFILEKKIRKDVDQSKIIIELDTVEEELFTLLIEFTKFSNLKTTVRVAGGWVRDKILAFIYNSSRKQDNVSGAIDEQQPKMFKKDIDIALDDISGKDFAVGFNNWLQTHHNYPIHSVGIINKDPDKSKHLETATLTWNEISIDFVGLRSETYTLDSRIPIVSIGTAEEDAFRRDFTINSMFYNINERKIEDLTRLGIEDLYNKLIRTPLDPINTFLDDPLRALRAFRFTSRLHFRLEEGLINACKTRALHDALQTKISRERIGSEVHEMISNKQTGNPAIGLRLIVNTDLVDSVFKMPENCVINSFINDSGYNSSSDFGDWYSQGPYLVELTHRVIEILSSDNSSGYIDNSLDSKKLGVIRKLLSTDHENNWGSSSYFSFLLPLFHHYFKNEKNKEVPLARYILSSSLKLPNKVTNSVMQLFDSLLRVIHRIVRMESLNELANTTLEKNPNRDRLKVDMYSENFSNSIDDPLSPEIWVFYHKYFKFYLEEYCIHENNSSDEQLKDSNPHQLLQRKVELGMFVSYTGNLWLEMVVALFCLDLIYTKKSKARNAVSWSDAEILDSFNSHKYLQLIREILEFNMATIYNFKNPIDGKVIHMHFPEIQKGPKYKFIINISLLWFMAFSQDPGTPNNTEITKCIEFIKRFKDTILE</sequence>
<keyword evidence="7" id="KW-1185">Reference proteome</keyword>
<organism evidence="6 7">
    <name type="scientific">Cryptosporidium canis</name>
    <dbReference type="NCBI Taxonomy" id="195482"/>
    <lineage>
        <taxon>Eukaryota</taxon>
        <taxon>Sar</taxon>
        <taxon>Alveolata</taxon>
        <taxon>Apicomplexa</taxon>
        <taxon>Conoidasida</taxon>
        <taxon>Coccidia</taxon>
        <taxon>Eucoccidiorida</taxon>
        <taxon>Eimeriorina</taxon>
        <taxon>Cryptosporidiidae</taxon>
        <taxon>Cryptosporidium</taxon>
    </lineage>
</organism>
<dbReference type="SUPFAM" id="SSF81891">
    <property type="entry name" value="Poly A polymerase C-terminal region-like"/>
    <property type="match status" value="1"/>
</dbReference>
<dbReference type="CDD" id="cd05398">
    <property type="entry name" value="NT_ClassII-CCAase"/>
    <property type="match status" value="1"/>
</dbReference>
<name>A0ABQ8P2V1_9CRYT</name>
<evidence type="ECO:0000256" key="4">
    <source>
        <dbReference type="RuleBase" id="RU003953"/>
    </source>
</evidence>
<protein>
    <submittedName>
        <fullName evidence="6">tRNA adenylyltransferase Cca1p</fullName>
    </submittedName>
</protein>
<evidence type="ECO:0000256" key="2">
    <source>
        <dbReference type="ARBA" id="ARBA00022679"/>
    </source>
</evidence>
<evidence type="ECO:0000259" key="5">
    <source>
        <dbReference type="Pfam" id="PF01743"/>
    </source>
</evidence>
<dbReference type="InterPro" id="IPR002646">
    <property type="entry name" value="PolA_pol_head_dom"/>
</dbReference>
<dbReference type="Gene3D" id="1.10.3090.10">
    <property type="entry name" value="cca-adding enzyme, domain 2"/>
    <property type="match status" value="1"/>
</dbReference>